<dbReference type="PANTHER" id="PTHR11003">
    <property type="entry name" value="POTASSIUM CHANNEL, SUBFAMILY K"/>
    <property type="match status" value="1"/>
</dbReference>
<evidence type="ECO:0000259" key="10">
    <source>
        <dbReference type="Pfam" id="PF07885"/>
    </source>
</evidence>
<feature type="transmembrane region" description="Helical" evidence="9">
    <location>
        <begin position="6"/>
        <end position="28"/>
    </location>
</feature>
<name>A0ABM0MQG8_SACKO</name>
<dbReference type="PANTHER" id="PTHR11003:SF330">
    <property type="entry name" value="POTASSIUM CHANNEL DOMAIN-CONTAINING PROTEIN"/>
    <property type="match status" value="1"/>
</dbReference>
<evidence type="ECO:0000256" key="6">
    <source>
        <dbReference type="ARBA" id="ARBA00023136"/>
    </source>
</evidence>
<keyword evidence="5 8" id="KW-0406">Ion transport</keyword>
<dbReference type="Gene3D" id="1.10.287.70">
    <property type="match status" value="1"/>
</dbReference>
<evidence type="ECO:0000256" key="4">
    <source>
        <dbReference type="ARBA" id="ARBA00022989"/>
    </source>
</evidence>
<sequence>MRSSVSAFLVMLGLLIYLTIGAFIFMALEQPHETHIRLNTKDFLLNFLDNNTCVTESELRTVIDELILAYDQGVTPLKNVTSPSNWDFPNAFFFVTTVVTTIGYGNLSPNTFWGQIFLLFYATVGIPITFIALASVTRFLKVSYRLYQRRSECYFSCIKHDGVRKFIQFAIFASVVYAVLIVGPSAVFAYLEDWSMHIAHYYTFVTLSTIGFGDYVASYSEKIHGYWRIVYKIVLAIYFVIGISLINIVFGFAQSIQEREGKKLAKRAKVHQENLMKLHDRNSNVGLSIFQSKRNSSVNTGEDEKRVVSTYL</sequence>
<keyword evidence="6 9" id="KW-0472">Membrane</keyword>
<feature type="transmembrane region" description="Helical" evidence="9">
    <location>
        <begin position="169"/>
        <end position="191"/>
    </location>
</feature>
<evidence type="ECO:0000256" key="2">
    <source>
        <dbReference type="ARBA" id="ARBA00022448"/>
    </source>
</evidence>
<comment type="similarity">
    <text evidence="8">Belongs to the two pore domain potassium channel (TC 1.A.1.8) family.</text>
</comment>
<keyword evidence="3 8" id="KW-0812">Transmembrane</keyword>
<evidence type="ECO:0000256" key="7">
    <source>
        <dbReference type="ARBA" id="ARBA00023303"/>
    </source>
</evidence>
<feature type="transmembrane region" description="Helical" evidence="9">
    <location>
        <begin position="113"/>
        <end position="140"/>
    </location>
</feature>
<dbReference type="InterPro" id="IPR013099">
    <property type="entry name" value="K_chnl_dom"/>
</dbReference>
<keyword evidence="11" id="KW-1185">Reference proteome</keyword>
<keyword evidence="2 8" id="KW-0813">Transport</keyword>
<gene>
    <name evidence="12" type="primary">LOC102804752</name>
</gene>
<dbReference type="RefSeq" id="XP_006822259.1">
    <property type="nucleotide sequence ID" value="XM_006822196.1"/>
</dbReference>
<evidence type="ECO:0000313" key="12">
    <source>
        <dbReference type="RefSeq" id="XP_006822259.1"/>
    </source>
</evidence>
<dbReference type="InterPro" id="IPR003280">
    <property type="entry name" value="2pore_dom_K_chnl"/>
</dbReference>
<evidence type="ECO:0000256" key="5">
    <source>
        <dbReference type="ARBA" id="ARBA00023065"/>
    </source>
</evidence>
<dbReference type="PRINTS" id="PR01333">
    <property type="entry name" value="2POREKCHANEL"/>
</dbReference>
<dbReference type="Proteomes" id="UP000694865">
    <property type="component" value="Unplaced"/>
</dbReference>
<organism evidence="11 12">
    <name type="scientific">Saccoglossus kowalevskii</name>
    <name type="common">Acorn worm</name>
    <dbReference type="NCBI Taxonomy" id="10224"/>
    <lineage>
        <taxon>Eukaryota</taxon>
        <taxon>Metazoa</taxon>
        <taxon>Hemichordata</taxon>
        <taxon>Enteropneusta</taxon>
        <taxon>Harrimaniidae</taxon>
        <taxon>Saccoglossus</taxon>
    </lineage>
</organism>
<evidence type="ECO:0000313" key="11">
    <source>
        <dbReference type="Proteomes" id="UP000694865"/>
    </source>
</evidence>
<keyword evidence="4 9" id="KW-1133">Transmembrane helix</keyword>
<evidence type="ECO:0000256" key="3">
    <source>
        <dbReference type="ARBA" id="ARBA00022692"/>
    </source>
</evidence>
<feature type="domain" description="Potassium channel" evidence="10">
    <location>
        <begin position="179"/>
        <end position="252"/>
    </location>
</feature>
<reference evidence="12" key="1">
    <citation type="submission" date="2025-08" db="UniProtKB">
        <authorList>
            <consortium name="RefSeq"/>
        </authorList>
    </citation>
    <scope>IDENTIFICATION</scope>
    <source>
        <tissue evidence="12">Testes</tissue>
    </source>
</reference>
<feature type="transmembrane region" description="Helical" evidence="9">
    <location>
        <begin position="229"/>
        <end position="253"/>
    </location>
</feature>
<protein>
    <submittedName>
        <fullName evidence="12">Potassium channel subfamily K member 16-like</fullName>
    </submittedName>
</protein>
<accession>A0ABM0MQG8</accession>
<proteinExistence type="inferred from homology"/>
<feature type="transmembrane region" description="Helical" evidence="9">
    <location>
        <begin position="197"/>
        <end position="217"/>
    </location>
</feature>
<keyword evidence="7 8" id="KW-0407">Ion channel</keyword>
<evidence type="ECO:0000256" key="9">
    <source>
        <dbReference type="SAM" id="Phobius"/>
    </source>
</evidence>
<evidence type="ECO:0000256" key="1">
    <source>
        <dbReference type="ARBA" id="ARBA00004141"/>
    </source>
</evidence>
<comment type="subcellular location">
    <subcellularLocation>
        <location evidence="1">Membrane</location>
        <topology evidence="1">Multi-pass membrane protein</topology>
    </subcellularLocation>
</comment>
<feature type="domain" description="Potassium channel" evidence="10">
    <location>
        <begin position="81"/>
        <end position="140"/>
    </location>
</feature>
<dbReference type="SUPFAM" id="SSF81324">
    <property type="entry name" value="Voltage-gated potassium channels"/>
    <property type="match status" value="2"/>
</dbReference>
<dbReference type="GeneID" id="102804752"/>
<evidence type="ECO:0000256" key="8">
    <source>
        <dbReference type="RuleBase" id="RU003857"/>
    </source>
</evidence>
<dbReference type="Pfam" id="PF07885">
    <property type="entry name" value="Ion_trans_2"/>
    <property type="match status" value="2"/>
</dbReference>